<feature type="non-terminal residue" evidence="2">
    <location>
        <position position="1"/>
    </location>
</feature>
<dbReference type="EMBL" id="JADNRY010000238">
    <property type="protein sequence ID" value="KAF9060549.1"/>
    <property type="molecule type" value="Genomic_DNA"/>
</dbReference>
<comment type="caution">
    <text evidence="2">The sequence shown here is derived from an EMBL/GenBank/DDBJ whole genome shotgun (WGS) entry which is preliminary data.</text>
</comment>
<keyword evidence="1" id="KW-0472">Membrane</keyword>
<accession>A0A9P5PBX0</accession>
<name>A0A9P5PBX0_9AGAR</name>
<evidence type="ECO:0000256" key="1">
    <source>
        <dbReference type="SAM" id="Phobius"/>
    </source>
</evidence>
<dbReference type="AlphaFoldDB" id="A0A9P5PBX0"/>
<keyword evidence="1" id="KW-0812">Transmembrane</keyword>
<keyword evidence="3" id="KW-1185">Reference proteome</keyword>
<evidence type="ECO:0000313" key="3">
    <source>
        <dbReference type="Proteomes" id="UP000772434"/>
    </source>
</evidence>
<sequence length="114" mass="13429">DLLECGFPEDVLCCEWEAQVKAQTKPLPHKSFILILLLQFIYIPFYLRPEKKSRKVRKQWINKHTQDSVKRRDPAIANLAHQYNKLFADMQRLIQQKKAPRNSVAPLKIEMEGV</sequence>
<organism evidence="2 3">
    <name type="scientific">Rhodocollybia butyracea</name>
    <dbReference type="NCBI Taxonomy" id="206335"/>
    <lineage>
        <taxon>Eukaryota</taxon>
        <taxon>Fungi</taxon>
        <taxon>Dikarya</taxon>
        <taxon>Basidiomycota</taxon>
        <taxon>Agaricomycotina</taxon>
        <taxon>Agaricomycetes</taxon>
        <taxon>Agaricomycetidae</taxon>
        <taxon>Agaricales</taxon>
        <taxon>Marasmiineae</taxon>
        <taxon>Omphalotaceae</taxon>
        <taxon>Rhodocollybia</taxon>
    </lineage>
</organism>
<dbReference type="OrthoDB" id="3259165at2759"/>
<proteinExistence type="predicted"/>
<reference evidence="2" key="1">
    <citation type="submission" date="2020-11" db="EMBL/GenBank/DDBJ databases">
        <authorList>
            <consortium name="DOE Joint Genome Institute"/>
            <person name="Ahrendt S."/>
            <person name="Riley R."/>
            <person name="Andreopoulos W."/>
            <person name="Labutti K."/>
            <person name="Pangilinan J."/>
            <person name="Ruiz-Duenas F.J."/>
            <person name="Barrasa J.M."/>
            <person name="Sanchez-Garcia M."/>
            <person name="Camarero S."/>
            <person name="Miyauchi S."/>
            <person name="Serrano A."/>
            <person name="Linde D."/>
            <person name="Babiker R."/>
            <person name="Drula E."/>
            <person name="Ayuso-Fernandez I."/>
            <person name="Pacheco R."/>
            <person name="Padilla G."/>
            <person name="Ferreira P."/>
            <person name="Barriuso J."/>
            <person name="Kellner H."/>
            <person name="Castanera R."/>
            <person name="Alfaro M."/>
            <person name="Ramirez L."/>
            <person name="Pisabarro A.G."/>
            <person name="Kuo A."/>
            <person name="Tritt A."/>
            <person name="Lipzen A."/>
            <person name="He G."/>
            <person name="Yan M."/>
            <person name="Ng V."/>
            <person name="Cullen D."/>
            <person name="Martin F."/>
            <person name="Rosso M.-N."/>
            <person name="Henrissat B."/>
            <person name="Hibbett D."/>
            <person name="Martinez A.T."/>
            <person name="Grigoriev I.V."/>
        </authorList>
    </citation>
    <scope>NUCLEOTIDE SEQUENCE</scope>
    <source>
        <strain evidence="2">AH 40177</strain>
    </source>
</reference>
<feature type="transmembrane region" description="Helical" evidence="1">
    <location>
        <begin position="31"/>
        <end position="47"/>
    </location>
</feature>
<feature type="non-terminal residue" evidence="2">
    <location>
        <position position="114"/>
    </location>
</feature>
<evidence type="ECO:0000313" key="2">
    <source>
        <dbReference type="EMBL" id="KAF9060549.1"/>
    </source>
</evidence>
<gene>
    <name evidence="2" type="ORF">BDP27DRAFT_1181967</name>
</gene>
<keyword evidence="1" id="KW-1133">Transmembrane helix</keyword>
<dbReference type="Proteomes" id="UP000772434">
    <property type="component" value="Unassembled WGS sequence"/>
</dbReference>
<protein>
    <submittedName>
        <fullName evidence="2">Uncharacterized protein</fullName>
    </submittedName>
</protein>